<accession>A0A835Y9H3</accession>
<dbReference type="EMBL" id="JAEHOE010000013">
    <property type="protein sequence ID" value="KAG2497594.1"/>
    <property type="molecule type" value="Genomic_DNA"/>
</dbReference>
<sequence>MEQQAGRGHPVRSALPAAPAHRAPYRGVVFNRATALFQAGIAAHNRSIGLGAFETDDEAARIYDKAALRIRGLRAATNFPLSDYVLPSGAFVLDLQVEALLLEAFLSPPQGADATQQGPDTMAASAEVVRQCLARINGADPNDLQEAAEALGEGYLRLMNLIADAADLLANVGGVAAGRPQQQQQQQQPHSQQHASGLGPGTGHPGDGPGSRADGAPGPAAALPEAMAGRSGAVGPEAADRDALLMPLSGAQAGLGAGKLQPPPQWRASAPGAPPPRPTAFGTAAGPGMALDEPPASLPPRAASGADRQRPGGPSSGGAAAADAWVGPPQERQERLAPPEQAAGAGPGRAAGSAPGPPPGSGAGSGAAGLPAIPNVATPAFLPPNFMNHLCTLLAAHMQQLAAAEPPPPPRAGGAATPPPPIVTAVKQLQQFGFPLQLLTQAAAHLATTGVVPPAHLQALGAAPQAGPAAPPPPAAAGSGAARGKRKASEPGLPGGAGEPGSRMDGPEPPAAKRMGRDRGDDSSSMGLEGPLDVGAIALMAAAANSGIPLAATGGIKAEQAAAVTAAAAAANAAAAMTSTALPASLGQLPTAATAPPSLAPSAAPSRITGGGGGHLGLGRRLFSAISAQLPAGWELDCLLPPRHGFLGVLYTSPNSTQVGGALWDGGSVHNLGTYSSDRDARQSLNSTARLLSGSNMPPPAPVPPPPAPAPLPPAPAAPGPGRGAMQGPPPSFRPGAVPRAGLSYNSAAIFASNGGTHDTDVSGGIEGGVAPGLGRAAEGGGGVGGHTLPLGRPTPTHSGSASEGGGARFGKGGGVGLGGRSMAHLTHVQPQSQPPQKRPLAAPAGGGGSGATAAGGAAAAAGARGGAAEGGSGDARGGALKGVSGPVLAAPPERLRDGGLNLLCQLIVQQAEPLSSDEVNNIIAHSLTPAALQSLLDPRQNPAAARAIAQPQGWGSGAGATAAAAAAAAAAANAPPPAARRSPPPPPLLQPAQSGGGVFRTAAVAGGAILPPPPPLQPLLTTASSLGFGAVGGLLAPAGSVTSAAALGSGSGGGGGGGGSGTAVPGRDRTPLAAPPSPPPAGVAAGTGGAARPHTSAPAGELPSGAPAAVDRGSGRLPGGVAGAPAVPPTRPPPPLQPVGDLAGEGSDDGPSPAMLAQLAQTAAAEARLRDANADGGGGGSTGSIAAEAGADAEAAAGPADGDAGPDPMDEDGRSGGGEAASGPDGATPATENASCDAGGGSGGGGGHAPSASPPPSAGSAGAAVGQTDAKCGSPPLPTGTAAPGSAKPQTLPAAVRVGSGGSSQQTAKATVGDNVPGVSPSGRDGAPHAGGGEEQPAASGPLRGTLGSAIDGSGDGDGDGVGSHTRIGAADDAAAAASPSPCADASGGGGGGVTREFAAVTRLVGMGLREALALRQACAQEPGRSGDL</sequence>
<feature type="region of interest" description="Disordered" evidence="7">
    <location>
        <begin position="462"/>
        <end position="528"/>
    </location>
</feature>
<comment type="caution">
    <text evidence="9">The sequence shown here is derived from an EMBL/GenBank/DDBJ whole genome shotgun (WGS) entry which is preliminary data.</text>
</comment>
<feature type="region of interest" description="Disordered" evidence="7">
    <location>
        <begin position="756"/>
        <end position="856"/>
    </location>
</feature>
<evidence type="ECO:0000256" key="3">
    <source>
        <dbReference type="ARBA" id="ARBA00023015"/>
    </source>
</evidence>
<dbReference type="GO" id="GO:0003700">
    <property type="term" value="F:DNA-binding transcription factor activity"/>
    <property type="evidence" value="ECO:0007669"/>
    <property type="project" value="InterPro"/>
</dbReference>
<evidence type="ECO:0000256" key="2">
    <source>
        <dbReference type="ARBA" id="ARBA00022581"/>
    </source>
</evidence>
<dbReference type="SUPFAM" id="SSF54171">
    <property type="entry name" value="DNA-binding domain"/>
    <property type="match status" value="1"/>
</dbReference>
<evidence type="ECO:0000313" key="10">
    <source>
        <dbReference type="Proteomes" id="UP000612055"/>
    </source>
</evidence>
<evidence type="ECO:0000259" key="8">
    <source>
        <dbReference type="PROSITE" id="PS51032"/>
    </source>
</evidence>
<dbReference type="PANTHER" id="PTHR13037:SF24">
    <property type="entry name" value="POLYCOMB PROTEIN PCL-RELATED"/>
    <property type="match status" value="1"/>
</dbReference>
<dbReference type="Gene3D" id="3.30.730.10">
    <property type="entry name" value="AP2/ERF domain"/>
    <property type="match status" value="1"/>
</dbReference>
<keyword evidence="5" id="KW-0804">Transcription</keyword>
<feature type="compositionally biased region" description="Low complexity" evidence="7">
    <location>
        <begin position="180"/>
        <end position="194"/>
    </location>
</feature>
<feature type="compositionally biased region" description="Pro residues" evidence="7">
    <location>
        <begin position="405"/>
        <end position="421"/>
    </location>
</feature>
<feature type="region of interest" description="Disordered" evidence="7">
    <location>
        <begin position="176"/>
        <end position="235"/>
    </location>
</feature>
<feature type="compositionally biased region" description="Pro residues" evidence="7">
    <location>
        <begin position="1127"/>
        <end position="1138"/>
    </location>
</feature>
<dbReference type="GO" id="GO:0005634">
    <property type="term" value="C:nucleus"/>
    <property type="evidence" value="ECO:0007669"/>
    <property type="project" value="UniProtKB-SubCell"/>
</dbReference>
<feature type="compositionally biased region" description="Gly residues" evidence="7">
    <location>
        <begin position="803"/>
        <end position="820"/>
    </location>
</feature>
<feature type="compositionally biased region" description="Low complexity" evidence="7">
    <location>
        <begin position="1370"/>
        <end position="1387"/>
    </location>
</feature>
<feature type="compositionally biased region" description="Gly residues" evidence="7">
    <location>
        <begin position="1051"/>
        <end position="1062"/>
    </location>
</feature>
<dbReference type="GO" id="GO:0003677">
    <property type="term" value="F:DNA binding"/>
    <property type="evidence" value="ECO:0007669"/>
    <property type="project" value="UniProtKB-KW"/>
</dbReference>
<feature type="region of interest" description="Disordered" evidence="7">
    <location>
        <begin position="1051"/>
        <end position="1395"/>
    </location>
</feature>
<proteinExistence type="predicted"/>
<dbReference type="SMART" id="SM00380">
    <property type="entry name" value="AP2"/>
    <property type="match status" value="1"/>
</dbReference>
<keyword evidence="10" id="KW-1185">Reference proteome</keyword>
<protein>
    <recommendedName>
        <fullName evidence="8">AP2/ERF domain-containing protein</fullName>
    </recommendedName>
</protein>
<reference evidence="9" key="1">
    <citation type="journal article" date="2020" name="bioRxiv">
        <title>Comparative genomics of Chlamydomonas.</title>
        <authorList>
            <person name="Craig R.J."/>
            <person name="Hasan A.R."/>
            <person name="Ness R.W."/>
            <person name="Keightley P.D."/>
        </authorList>
    </citation>
    <scope>NUCLEOTIDE SEQUENCE</scope>
    <source>
        <strain evidence="9">CCAP 11/70</strain>
    </source>
</reference>
<keyword evidence="6" id="KW-0539">Nucleus</keyword>
<feature type="compositionally biased region" description="Gly residues" evidence="7">
    <location>
        <begin position="1239"/>
        <end position="1249"/>
    </location>
</feature>
<dbReference type="InterPro" id="IPR016177">
    <property type="entry name" value="DNA-bd_dom_sf"/>
</dbReference>
<feature type="compositionally biased region" description="Low complexity" evidence="7">
    <location>
        <begin position="311"/>
        <end position="329"/>
    </location>
</feature>
<keyword evidence="2" id="KW-0945">Host-virus interaction</keyword>
<feature type="region of interest" description="Disordered" evidence="7">
    <location>
        <begin position="974"/>
        <end position="996"/>
    </location>
</feature>
<feature type="domain" description="AP2/ERF" evidence="8">
    <location>
        <begin position="24"/>
        <end position="80"/>
    </location>
</feature>
<feature type="compositionally biased region" description="Pro residues" evidence="7">
    <location>
        <begin position="975"/>
        <end position="990"/>
    </location>
</feature>
<evidence type="ECO:0000256" key="7">
    <source>
        <dbReference type="SAM" id="MobiDB-lite"/>
    </source>
</evidence>
<organism evidence="9 10">
    <name type="scientific">Edaphochlamys debaryana</name>
    <dbReference type="NCBI Taxonomy" id="47281"/>
    <lineage>
        <taxon>Eukaryota</taxon>
        <taxon>Viridiplantae</taxon>
        <taxon>Chlorophyta</taxon>
        <taxon>core chlorophytes</taxon>
        <taxon>Chlorophyceae</taxon>
        <taxon>CS clade</taxon>
        <taxon>Chlamydomonadales</taxon>
        <taxon>Chlamydomonadales incertae sedis</taxon>
        <taxon>Edaphochlamys</taxon>
    </lineage>
</organism>
<dbReference type="InterPro" id="IPR036955">
    <property type="entry name" value="AP2/ERF_dom_sf"/>
</dbReference>
<evidence type="ECO:0000256" key="4">
    <source>
        <dbReference type="ARBA" id="ARBA00023125"/>
    </source>
</evidence>
<feature type="compositionally biased region" description="Gly residues" evidence="7">
    <location>
        <begin position="198"/>
        <end position="209"/>
    </location>
</feature>
<feature type="compositionally biased region" description="Low complexity" evidence="7">
    <location>
        <begin position="1155"/>
        <end position="1167"/>
    </location>
</feature>
<evidence type="ECO:0000313" key="9">
    <source>
        <dbReference type="EMBL" id="KAG2497594.1"/>
    </source>
</evidence>
<evidence type="ECO:0000256" key="1">
    <source>
        <dbReference type="ARBA" id="ARBA00004123"/>
    </source>
</evidence>
<dbReference type="InterPro" id="IPR001471">
    <property type="entry name" value="AP2/ERF_dom"/>
</dbReference>
<evidence type="ECO:0000256" key="5">
    <source>
        <dbReference type="ARBA" id="ARBA00023163"/>
    </source>
</evidence>
<feature type="compositionally biased region" description="Low complexity" evidence="7">
    <location>
        <begin position="1184"/>
        <end position="1208"/>
    </location>
</feature>
<feature type="compositionally biased region" description="Low complexity" evidence="7">
    <location>
        <begin position="279"/>
        <end position="288"/>
    </location>
</feature>
<feature type="region of interest" description="Disordered" evidence="7">
    <location>
        <begin position="254"/>
        <end position="366"/>
    </location>
</feature>
<feature type="compositionally biased region" description="Gly residues" evidence="7">
    <location>
        <begin position="765"/>
        <end position="786"/>
    </location>
</feature>
<dbReference type="PANTHER" id="PTHR13037">
    <property type="entry name" value="FORMIN"/>
    <property type="match status" value="1"/>
</dbReference>
<dbReference type="OrthoDB" id="551818at2759"/>
<feature type="region of interest" description="Disordered" evidence="7">
    <location>
        <begin position="690"/>
        <end position="740"/>
    </location>
</feature>
<dbReference type="PROSITE" id="PS51032">
    <property type="entry name" value="AP2_ERF"/>
    <property type="match status" value="1"/>
</dbReference>
<dbReference type="Proteomes" id="UP000612055">
    <property type="component" value="Unassembled WGS sequence"/>
</dbReference>
<name>A0A835Y9H3_9CHLO</name>
<keyword evidence="3" id="KW-0805">Transcription regulation</keyword>
<feature type="compositionally biased region" description="Pro residues" evidence="7">
    <location>
        <begin position="697"/>
        <end position="719"/>
    </location>
</feature>
<feature type="compositionally biased region" description="Low complexity" evidence="7">
    <location>
        <begin position="210"/>
        <end position="229"/>
    </location>
</feature>
<keyword evidence="4" id="KW-0238">DNA-binding</keyword>
<feature type="compositionally biased region" description="Low complexity" evidence="7">
    <location>
        <begin position="338"/>
        <end position="354"/>
    </location>
</feature>
<gene>
    <name evidence="9" type="ORF">HYH03_004340</name>
</gene>
<feature type="region of interest" description="Disordered" evidence="7">
    <location>
        <begin position="402"/>
        <end position="421"/>
    </location>
</feature>
<comment type="subcellular location">
    <subcellularLocation>
        <location evidence="1">Nucleus</location>
    </subcellularLocation>
</comment>
<evidence type="ECO:0000256" key="6">
    <source>
        <dbReference type="ARBA" id="ARBA00023242"/>
    </source>
</evidence>